<dbReference type="RefSeq" id="WP_138488065.1">
    <property type="nucleotide sequence ID" value="NZ_JAFBWU010000049.1"/>
</dbReference>
<protein>
    <recommendedName>
        <fullName evidence="2">histidine kinase</fullName>
        <ecNumber evidence="2">2.7.13.3</ecNumber>
    </recommendedName>
</protein>
<dbReference type="AlphaFoldDB" id="A0A9Q2PGC5"/>
<dbReference type="Proteomes" id="UP000809440">
    <property type="component" value="Unassembled WGS sequence"/>
</dbReference>
<dbReference type="Proteomes" id="UP000755667">
    <property type="component" value="Unassembled WGS sequence"/>
</dbReference>
<feature type="transmembrane region" description="Helical" evidence="6">
    <location>
        <begin position="6"/>
        <end position="29"/>
    </location>
</feature>
<evidence type="ECO:0000313" key="10">
    <source>
        <dbReference type="Proteomes" id="UP000755667"/>
    </source>
</evidence>
<dbReference type="Pfam" id="PF02518">
    <property type="entry name" value="HATPase_c"/>
    <property type="match status" value="1"/>
</dbReference>
<dbReference type="PROSITE" id="PS50109">
    <property type="entry name" value="HIS_KIN"/>
    <property type="match status" value="1"/>
</dbReference>
<evidence type="ECO:0000313" key="8">
    <source>
        <dbReference type="EMBL" id="MBM2415312.1"/>
    </source>
</evidence>
<evidence type="ECO:0000256" key="2">
    <source>
        <dbReference type="ARBA" id="ARBA00012438"/>
    </source>
</evidence>
<accession>A0A9Q2PGC5</accession>
<dbReference type="CDD" id="cd00075">
    <property type="entry name" value="HATPase"/>
    <property type="match status" value="1"/>
</dbReference>
<evidence type="ECO:0000313" key="11">
    <source>
        <dbReference type="Proteomes" id="UP000809440"/>
    </source>
</evidence>
<keyword evidence="6" id="KW-1133">Transmembrane helix</keyword>
<feature type="transmembrane region" description="Helical" evidence="6">
    <location>
        <begin position="36"/>
        <end position="57"/>
    </location>
</feature>
<keyword evidence="3" id="KW-0808">Transferase</keyword>
<proteinExistence type="predicted"/>
<dbReference type="PRINTS" id="PR00344">
    <property type="entry name" value="BCTRLSENSOR"/>
</dbReference>
<dbReference type="InterPro" id="IPR004358">
    <property type="entry name" value="Sig_transdc_His_kin-like_C"/>
</dbReference>
<dbReference type="PANTHER" id="PTHR43711:SF1">
    <property type="entry name" value="HISTIDINE KINASE 1"/>
    <property type="match status" value="1"/>
</dbReference>
<dbReference type="Gene3D" id="3.30.565.10">
    <property type="entry name" value="Histidine kinase-like ATPase, C-terminal domain"/>
    <property type="match status" value="1"/>
</dbReference>
<sequence length="457" mass="50087">MTESLFTQFAALLAAALLIPSFIFLAYGVNHRNMPFWWTAAIAYFLIFFGSTLAAARNILPDLAVSFLANALIAVGYVLCLRSVRMVKTCWRFSQADLVLFGAYLASLVLVVTLNNTYPARVALISTFIAVISSTAFMAVFRCAVRTSRLGDVALLVFGFGNAMFATFRGGSAVLGRTDYFLSFALWDQVFFIWSIAAVFCFAIGLFLNGTALIGDETRRALEKERLLTEALTEALEGQRNLQKLVLHELKRPLNSVVTAVELSRHGQAGMSPEEVERVHQLTCLANDYLRGIGDYEDIQALFDSPTLTEVRVADLIEDVRNKWQVAIYASDAASNVSLSVDLLLFDIAIGNLIENARKFGRTAENIGLAFHADAGHVSFDVKDDGPGIPSAEAEKVFRQFYKINSTQTNAIKGCGLGLYIVRRIAEAHGGTCKVLSQRPSTLRLTLPKPGPRGKTA</sequence>
<keyword evidence="6" id="KW-0812">Transmembrane</keyword>
<comment type="caution">
    <text evidence="8">The sequence shown here is derived from an EMBL/GenBank/DDBJ whole genome shotgun (WGS) entry which is preliminary data.</text>
</comment>
<feature type="transmembrane region" description="Helical" evidence="6">
    <location>
        <begin position="153"/>
        <end position="171"/>
    </location>
</feature>
<dbReference type="InterPro" id="IPR005467">
    <property type="entry name" value="His_kinase_dom"/>
</dbReference>
<dbReference type="EMBL" id="JAFBXE010000050">
    <property type="protein sequence ID" value="MBM2415312.1"/>
    <property type="molecule type" value="Genomic_DNA"/>
</dbReference>
<evidence type="ECO:0000313" key="9">
    <source>
        <dbReference type="EMBL" id="MBM2419989.1"/>
    </source>
</evidence>
<reference evidence="8 11" key="1">
    <citation type="submission" date="2021-01" db="EMBL/GenBank/DDBJ databases">
        <title>Diatom-associated Roseobacters Show Island Model of Population Structure.</title>
        <authorList>
            <person name="Qu L."/>
            <person name="Feng X."/>
            <person name="Chen Y."/>
            <person name="Li L."/>
            <person name="Wang X."/>
            <person name="Hu Z."/>
            <person name="Wang H."/>
            <person name="Luo H."/>
        </authorList>
    </citation>
    <scope>NUCLEOTIDE SEQUENCE</scope>
    <source>
        <strain evidence="9 11">CC28-63</strain>
        <strain evidence="8">CC28-69</strain>
    </source>
</reference>
<evidence type="ECO:0000256" key="4">
    <source>
        <dbReference type="ARBA" id="ARBA00022777"/>
    </source>
</evidence>
<dbReference type="InterPro" id="IPR036097">
    <property type="entry name" value="HisK_dim/P_sf"/>
</dbReference>
<dbReference type="EMBL" id="JAFBXF010000050">
    <property type="protein sequence ID" value="MBM2419989.1"/>
    <property type="molecule type" value="Genomic_DNA"/>
</dbReference>
<dbReference type="SMART" id="SM00387">
    <property type="entry name" value="HATPase_c"/>
    <property type="match status" value="1"/>
</dbReference>
<keyword evidence="6" id="KW-0472">Membrane</keyword>
<feature type="domain" description="Histidine kinase" evidence="7">
    <location>
        <begin position="245"/>
        <end position="451"/>
    </location>
</feature>
<dbReference type="PANTHER" id="PTHR43711">
    <property type="entry name" value="TWO-COMPONENT HISTIDINE KINASE"/>
    <property type="match status" value="1"/>
</dbReference>
<feature type="transmembrane region" description="Helical" evidence="6">
    <location>
        <begin position="96"/>
        <end position="114"/>
    </location>
</feature>
<gene>
    <name evidence="8" type="ORF">JQX41_23730</name>
    <name evidence="9" type="ORF">JQX48_23780</name>
</gene>
<dbReference type="InterPro" id="IPR036890">
    <property type="entry name" value="HATPase_C_sf"/>
</dbReference>
<keyword evidence="4" id="KW-0418">Kinase</keyword>
<comment type="catalytic activity">
    <reaction evidence="1">
        <text>ATP + protein L-histidine = ADP + protein N-phospho-L-histidine.</text>
        <dbReference type="EC" id="2.7.13.3"/>
    </reaction>
</comment>
<evidence type="ECO:0000256" key="5">
    <source>
        <dbReference type="ARBA" id="ARBA00023012"/>
    </source>
</evidence>
<feature type="transmembrane region" description="Helical" evidence="6">
    <location>
        <begin position="191"/>
        <end position="214"/>
    </location>
</feature>
<dbReference type="InterPro" id="IPR050736">
    <property type="entry name" value="Sensor_HK_Regulatory"/>
</dbReference>
<name>A0A9Q2PGC5_9RHOB</name>
<organism evidence="8 10">
    <name type="scientific">Marivita cryptomonadis</name>
    <dbReference type="NCBI Taxonomy" id="505252"/>
    <lineage>
        <taxon>Bacteria</taxon>
        <taxon>Pseudomonadati</taxon>
        <taxon>Pseudomonadota</taxon>
        <taxon>Alphaproteobacteria</taxon>
        <taxon>Rhodobacterales</taxon>
        <taxon>Roseobacteraceae</taxon>
        <taxon>Marivita</taxon>
    </lineage>
</organism>
<evidence type="ECO:0000256" key="3">
    <source>
        <dbReference type="ARBA" id="ARBA00022679"/>
    </source>
</evidence>
<dbReference type="SUPFAM" id="SSF55874">
    <property type="entry name" value="ATPase domain of HSP90 chaperone/DNA topoisomerase II/histidine kinase"/>
    <property type="match status" value="1"/>
</dbReference>
<dbReference type="SUPFAM" id="SSF47384">
    <property type="entry name" value="Homodimeric domain of signal transducing histidine kinase"/>
    <property type="match status" value="1"/>
</dbReference>
<dbReference type="EC" id="2.7.13.3" evidence="2"/>
<keyword evidence="5" id="KW-0902">Two-component regulatory system</keyword>
<feature type="transmembrane region" description="Helical" evidence="6">
    <location>
        <begin position="63"/>
        <end position="84"/>
    </location>
</feature>
<keyword evidence="11" id="KW-1185">Reference proteome</keyword>
<dbReference type="GO" id="GO:0000155">
    <property type="term" value="F:phosphorelay sensor kinase activity"/>
    <property type="evidence" value="ECO:0007669"/>
    <property type="project" value="InterPro"/>
</dbReference>
<feature type="transmembrane region" description="Helical" evidence="6">
    <location>
        <begin position="120"/>
        <end position="141"/>
    </location>
</feature>
<evidence type="ECO:0000259" key="7">
    <source>
        <dbReference type="PROSITE" id="PS50109"/>
    </source>
</evidence>
<evidence type="ECO:0000256" key="6">
    <source>
        <dbReference type="SAM" id="Phobius"/>
    </source>
</evidence>
<dbReference type="InterPro" id="IPR003594">
    <property type="entry name" value="HATPase_dom"/>
</dbReference>
<evidence type="ECO:0000256" key="1">
    <source>
        <dbReference type="ARBA" id="ARBA00000085"/>
    </source>
</evidence>